<sequence>MRLTAPMILTTFAILLEAVLSMDGVIPTETASTADEDLIWRALDVPTPPNPEEEPWHREDCKSHRVRWNAAHQFCYGCQTLIADPQSGYLACHTCRMIKPGSTRQINICTKASCLTSPLPTSSA</sequence>
<dbReference type="EMBL" id="VSWC01000014">
    <property type="protein sequence ID" value="KAA1115290.1"/>
    <property type="molecule type" value="Genomic_DNA"/>
</dbReference>
<evidence type="ECO:0000313" key="3">
    <source>
        <dbReference type="Proteomes" id="UP000324748"/>
    </source>
</evidence>
<dbReference type="AlphaFoldDB" id="A0A5B0QQ47"/>
<reference evidence="2 3" key="1">
    <citation type="submission" date="2019-05" db="EMBL/GenBank/DDBJ databases">
        <title>Emergence of the Ug99 lineage of the wheat stem rust pathogen through somatic hybridization.</title>
        <authorList>
            <person name="Li F."/>
            <person name="Upadhyaya N.M."/>
            <person name="Sperschneider J."/>
            <person name="Matny O."/>
            <person name="Nguyen-Phuc H."/>
            <person name="Mago R."/>
            <person name="Raley C."/>
            <person name="Miller M.E."/>
            <person name="Silverstein K.A.T."/>
            <person name="Henningsen E."/>
            <person name="Hirsch C.D."/>
            <person name="Visser B."/>
            <person name="Pretorius Z.A."/>
            <person name="Steffenson B.J."/>
            <person name="Schwessinger B."/>
            <person name="Dodds P.N."/>
            <person name="Figueroa M."/>
        </authorList>
    </citation>
    <scope>NUCLEOTIDE SEQUENCE [LARGE SCALE GENOMIC DNA]</scope>
    <source>
        <strain evidence="2">21-0</strain>
    </source>
</reference>
<dbReference type="Proteomes" id="UP000324748">
    <property type="component" value="Unassembled WGS sequence"/>
</dbReference>
<evidence type="ECO:0000313" key="2">
    <source>
        <dbReference type="EMBL" id="KAA1115290.1"/>
    </source>
</evidence>
<organism evidence="2 3">
    <name type="scientific">Puccinia graminis f. sp. tritici</name>
    <dbReference type="NCBI Taxonomy" id="56615"/>
    <lineage>
        <taxon>Eukaryota</taxon>
        <taxon>Fungi</taxon>
        <taxon>Dikarya</taxon>
        <taxon>Basidiomycota</taxon>
        <taxon>Pucciniomycotina</taxon>
        <taxon>Pucciniomycetes</taxon>
        <taxon>Pucciniales</taxon>
        <taxon>Pucciniaceae</taxon>
        <taxon>Puccinia</taxon>
    </lineage>
</organism>
<evidence type="ECO:0000256" key="1">
    <source>
        <dbReference type="SAM" id="SignalP"/>
    </source>
</evidence>
<accession>A0A5B0QQ47</accession>
<keyword evidence="3" id="KW-1185">Reference proteome</keyword>
<name>A0A5B0QQ47_PUCGR</name>
<feature type="signal peptide" evidence="1">
    <location>
        <begin position="1"/>
        <end position="21"/>
    </location>
</feature>
<feature type="chain" id="PRO_5022806640" evidence="1">
    <location>
        <begin position="22"/>
        <end position="124"/>
    </location>
</feature>
<proteinExistence type="predicted"/>
<keyword evidence="1" id="KW-0732">Signal</keyword>
<gene>
    <name evidence="2" type="ORF">PGT21_034793</name>
</gene>
<comment type="caution">
    <text evidence="2">The sequence shown here is derived from an EMBL/GenBank/DDBJ whole genome shotgun (WGS) entry which is preliminary data.</text>
</comment>
<protein>
    <submittedName>
        <fullName evidence="2">Uncharacterized protein</fullName>
    </submittedName>
</protein>
<dbReference type="OrthoDB" id="10270265at2759"/>